<gene>
    <name evidence="1" type="ORF">LCGC14_0220840</name>
</gene>
<organism evidence="1">
    <name type="scientific">marine sediment metagenome</name>
    <dbReference type="NCBI Taxonomy" id="412755"/>
    <lineage>
        <taxon>unclassified sequences</taxon>
        <taxon>metagenomes</taxon>
        <taxon>ecological metagenomes</taxon>
    </lineage>
</organism>
<sequence>MRVRVGDLAIAKFDPGDGDIKAGRKWDEMVCLVTGTNSHGPSKYRYYEFIYWDGCGSSFSITKNGLPTSRLVRVRPKKKWDGALSSLKINDVETVA</sequence>
<accession>A0A0F9WXQ1</accession>
<evidence type="ECO:0000313" key="1">
    <source>
        <dbReference type="EMBL" id="KKN91216.1"/>
    </source>
</evidence>
<name>A0A0F9WXQ1_9ZZZZ</name>
<comment type="caution">
    <text evidence="1">The sequence shown here is derived from an EMBL/GenBank/DDBJ whole genome shotgun (WGS) entry which is preliminary data.</text>
</comment>
<reference evidence="1" key="1">
    <citation type="journal article" date="2015" name="Nature">
        <title>Complex archaea that bridge the gap between prokaryotes and eukaryotes.</title>
        <authorList>
            <person name="Spang A."/>
            <person name="Saw J.H."/>
            <person name="Jorgensen S.L."/>
            <person name="Zaremba-Niedzwiedzka K."/>
            <person name="Martijn J."/>
            <person name="Lind A.E."/>
            <person name="van Eijk R."/>
            <person name="Schleper C."/>
            <person name="Guy L."/>
            <person name="Ettema T.J."/>
        </authorList>
    </citation>
    <scope>NUCLEOTIDE SEQUENCE</scope>
</reference>
<protein>
    <submittedName>
        <fullName evidence="1">Uncharacterized protein</fullName>
    </submittedName>
</protein>
<dbReference type="EMBL" id="LAZR01000105">
    <property type="protein sequence ID" value="KKN91216.1"/>
    <property type="molecule type" value="Genomic_DNA"/>
</dbReference>
<proteinExistence type="predicted"/>
<dbReference type="AlphaFoldDB" id="A0A0F9WXQ1"/>